<dbReference type="Gene3D" id="3.10.129.10">
    <property type="entry name" value="Hotdog Thioesterase"/>
    <property type="match status" value="1"/>
</dbReference>
<dbReference type="InterPro" id="IPR029069">
    <property type="entry name" value="HotDog_dom_sf"/>
</dbReference>
<evidence type="ECO:0000313" key="3">
    <source>
        <dbReference type="Proteomes" id="UP001165082"/>
    </source>
</evidence>
<reference evidence="2" key="1">
    <citation type="submission" date="2022-07" db="EMBL/GenBank/DDBJ databases">
        <title>Genome analysis of Parmales, a sister group of diatoms, reveals the evolutionary specialization of diatoms from phago-mixotrophs to photoautotrophs.</title>
        <authorList>
            <person name="Ban H."/>
            <person name="Sato S."/>
            <person name="Yoshikawa S."/>
            <person name="Kazumasa Y."/>
            <person name="Nakamura Y."/>
            <person name="Ichinomiya M."/>
            <person name="Saitoh K."/>
            <person name="Sato N."/>
            <person name="Blanc-Mathieu R."/>
            <person name="Endo H."/>
            <person name="Kuwata A."/>
            <person name="Ogata H."/>
        </authorList>
    </citation>
    <scope>NUCLEOTIDE SEQUENCE</scope>
</reference>
<feature type="chain" id="PRO_5040744956" evidence="1">
    <location>
        <begin position="22"/>
        <end position="215"/>
    </location>
</feature>
<accession>A0A9W6ZA30</accession>
<dbReference type="Proteomes" id="UP001165082">
    <property type="component" value="Unassembled WGS sequence"/>
</dbReference>
<evidence type="ECO:0000313" key="2">
    <source>
        <dbReference type="EMBL" id="GMH50354.1"/>
    </source>
</evidence>
<feature type="signal peptide" evidence="1">
    <location>
        <begin position="1"/>
        <end position="21"/>
    </location>
</feature>
<comment type="caution">
    <text evidence="2">The sequence shown here is derived from an EMBL/GenBank/DDBJ whole genome shotgun (WGS) entry which is preliminary data.</text>
</comment>
<dbReference type="EMBL" id="BRXZ01000668">
    <property type="protein sequence ID" value="GMH50354.1"/>
    <property type="molecule type" value="Genomic_DNA"/>
</dbReference>
<proteinExistence type="predicted"/>
<evidence type="ECO:0000256" key="1">
    <source>
        <dbReference type="SAM" id="SignalP"/>
    </source>
</evidence>
<name>A0A9W6ZA30_9STRA</name>
<dbReference type="SUPFAM" id="SSF54637">
    <property type="entry name" value="Thioesterase/thiol ester dehydrase-isomerase"/>
    <property type="match status" value="1"/>
</dbReference>
<keyword evidence="3" id="KW-1185">Reference proteome</keyword>
<dbReference type="OrthoDB" id="194348at2759"/>
<dbReference type="AlphaFoldDB" id="A0A9W6ZA30"/>
<organism evidence="2 3">
    <name type="scientific">Triparma retinervis</name>
    <dbReference type="NCBI Taxonomy" id="2557542"/>
    <lineage>
        <taxon>Eukaryota</taxon>
        <taxon>Sar</taxon>
        <taxon>Stramenopiles</taxon>
        <taxon>Ochrophyta</taxon>
        <taxon>Bolidophyceae</taxon>
        <taxon>Parmales</taxon>
        <taxon>Triparmaceae</taxon>
        <taxon>Triparma</taxon>
    </lineage>
</organism>
<keyword evidence="1" id="KW-0732">Signal</keyword>
<protein>
    <submittedName>
        <fullName evidence="2">Uncharacterized protein</fullName>
    </submittedName>
</protein>
<gene>
    <name evidence="2" type="ORF">TrRE_jg10362</name>
</gene>
<feature type="non-terminal residue" evidence="2">
    <location>
        <position position="1"/>
    </location>
</feature>
<sequence>MTTAAGLQTTWFMRLMQAVSATRLVSEKLKMELYPPFFLMRVKILTLKNSWREVRIRLPLNVFSRNPGGVMFGGYQACLADPIAAIACSRIFPGYSCWTRGMSLDLQKGGTGDLTLRFDFPPSLEASIRADLSTKGRSTPTFTYGFYLQDGTLCTAVTNTVAIRTKGYIGATSPPAESEFKTGVVGRVEEAVRGKVLGGLRKDDGSMDREGFRRA</sequence>